<dbReference type="PROSITE" id="PS50931">
    <property type="entry name" value="HTH_LYSR"/>
    <property type="match status" value="1"/>
</dbReference>
<feature type="domain" description="HTH lysR-type" evidence="5">
    <location>
        <begin position="6"/>
        <end position="63"/>
    </location>
</feature>
<dbReference type="GO" id="GO:0003677">
    <property type="term" value="F:DNA binding"/>
    <property type="evidence" value="ECO:0007669"/>
    <property type="project" value="UniProtKB-KW"/>
</dbReference>
<protein>
    <submittedName>
        <fullName evidence="6">LysR family transcriptional regulator</fullName>
    </submittedName>
</protein>
<dbReference type="RefSeq" id="WP_055103776.1">
    <property type="nucleotide sequence ID" value="NZ_LLWH01000187.1"/>
</dbReference>
<dbReference type="Pfam" id="PF00126">
    <property type="entry name" value="HTH_1"/>
    <property type="match status" value="1"/>
</dbReference>
<dbReference type="FunFam" id="1.10.10.10:FF:000001">
    <property type="entry name" value="LysR family transcriptional regulator"/>
    <property type="match status" value="1"/>
</dbReference>
<dbReference type="PANTHER" id="PTHR30579:SF7">
    <property type="entry name" value="HTH-TYPE TRANSCRIPTIONAL REGULATOR LRHA-RELATED"/>
    <property type="match status" value="1"/>
</dbReference>
<dbReference type="SUPFAM" id="SSF53850">
    <property type="entry name" value="Periplasmic binding protein-like II"/>
    <property type="match status" value="1"/>
</dbReference>
<reference evidence="6 7" key="1">
    <citation type="submission" date="2015-10" db="EMBL/GenBank/DDBJ databases">
        <title>Pseudomonas helleri sp. nov. and Pseudomonas weihenstephanensis sp. nov., isolated from raw cows milk.</title>
        <authorList>
            <person name="Von Neubeck M."/>
            <person name="Huptas C."/>
            <person name="Wenning M."/>
            <person name="Scherer S."/>
        </authorList>
    </citation>
    <scope>NUCLEOTIDE SEQUENCE [LARGE SCALE GENOMIC DNA]</scope>
    <source>
        <strain evidence="6 7">BSTT44</strain>
    </source>
</reference>
<dbReference type="InterPro" id="IPR036390">
    <property type="entry name" value="WH_DNA-bd_sf"/>
</dbReference>
<dbReference type="InterPro" id="IPR050176">
    <property type="entry name" value="LTTR"/>
</dbReference>
<keyword evidence="3" id="KW-0238">DNA-binding</keyword>
<dbReference type="SUPFAM" id="SSF46785">
    <property type="entry name" value="Winged helix' DNA-binding domain"/>
    <property type="match status" value="1"/>
</dbReference>
<dbReference type="Gene3D" id="1.10.10.10">
    <property type="entry name" value="Winged helix-like DNA-binding domain superfamily/Winged helix DNA-binding domain"/>
    <property type="match status" value="1"/>
</dbReference>
<evidence type="ECO:0000259" key="5">
    <source>
        <dbReference type="PROSITE" id="PS50931"/>
    </source>
</evidence>
<evidence type="ECO:0000256" key="3">
    <source>
        <dbReference type="ARBA" id="ARBA00023125"/>
    </source>
</evidence>
<name>A0A0Q0T0R7_9PSED</name>
<comment type="similarity">
    <text evidence="1">Belongs to the LysR transcriptional regulatory family.</text>
</comment>
<dbReference type="Proteomes" id="UP000050342">
    <property type="component" value="Unassembled WGS sequence"/>
</dbReference>
<dbReference type="GO" id="GO:0003700">
    <property type="term" value="F:DNA-binding transcription factor activity"/>
    <property type="evidence" value="ECO:0007669"/>
    <property type="project" value="InterPro"/>
</dbReference>
<keyword evidence="4" id="KW-0804">Transcription</keyword>
<dbReference type="OrthoDB" id="5723059at2"/>
<dbReference type="PANTHER" id="PTHR30579">
    <property type="entry name" value="TRANSCRIPTIONAL REGULATOR"/>
    <property type="match status" value="1"/>
</dbReference>
<dbReference type="Pfam" id="PF03466">
    <property type="entry name" value="LysR_substrate"/>
    <property type="match status" value="1"/>
</dbReference>
<organism evidence="6 7">
    <name type="scientific">Pseudomonas endophytica</name>
    <dbReference type="NCBI Taxonomy" id="1563157"/>
    <lineage>
        <taxon>Bacteria</taxon>
        <taxon>Pseudomonadati</taxon>
        <taxon>Pseudomonadota</taxon>
        <taxon>Gammaproteobacteria</taxon>
        <taxon>Pseudomonadales</taxon>
        <taxon>Pseudomonadaceae</taxon>
        <taxon>Pseudomonas</taxon>
    </lineage>
</organism>
<gene>
    <name evidence="6" type="ORF">AQS70_03090</name>
</gene>
<dbReference type="STRING" id="1563157.AQS70_03090"/>
<evidence type="ECO:0000256" key="1">
    <source>
        <dbReference type="ARBA" id="ARBA00009437"/>
    </source>
</evidence>
<proteinExistence type="inferred from homology"/>
<keyword evidence="7" id="KW-1185">Reference proteome</keyword>
<dbReference type="AlphaFoldDB" id="A0A0Q0T0R7"/>
<accession>A0A0Q0T0R7</accession>
<evidence type="ECO:0000313" key="6">
    <source>
        <dbReference type="EMBL" id="KQB52697.1"/>
    </source>
</evidence>
<sequence length="291" mass="31636">MRPVSFDLEVLRSFVCGVESGSFAAAADKLARSTSAISAQMKKLEAQVGVPVLRKAGRGLELTQAGEQLYDYAQRLLSLNDEALFAVSEASLQGWVRFGLQEDLSSFLPSVLGQFTRAHPHVRVEAQIARNADLLSRLESGALDMAVMWGEGGRRSEVIARLPMCWIGSEQQALAWRASSAEPLPLIMFDTPCPFHHAGTEALTRQGTDWRVAFTSSTLPGLAAATQAGLGYTIRTRLGLQAGTCVLDELEAGLPALPSIALTMRYRQVERSVVVERLSRIVLQAIERQLG</sequence>
<evidence type="ECO:0000313" key="7">
    <source>
        <dbReference type="Proteomes" id="UP000050342"/>
    </source>
</evidence>
<evidence type="ECO:0000256" key="4">
    <source>
        <dbReference type="ARBA" id="ARBA00023163"/>
    </source>
</evidence>
<evidence type="ECO:0000256" key="2">
    <source>
        <dbReference type="ARBA" id="ARBA00023015"/>
    </source>
</evidence>
<keyword evidence="2" id="KW-0805">Transcription regulation</keyword>
<dbReference type="EMBL" id="LLWH01000187">
    <property type="protein sequence ID" value="KQB52697.1"/>
    <property type="molecule type" value="Genomic_DNA"/>
</dbReference>
<dbReference type="InterPro" id="IPR005119">
    <property type="entry name" value="LysR_subst-bd"/>
</dbReference>
<dbReference type="InterPro" id="IPR000847">
    <property type="entry name" value="LysR_HTH_N"/>
</dbReference>
<comment type="caution">
    <text evidence="6">The sequence shown here is derived from an EMBL/GenBank/DDBJ whole genome shotgun (WGS) entry which is preliminary data.</text>
</comment>
<dbReference type="InterPro" id="IPR036388">
    <property type="entry name" value="WH-like_DNA-bd_sf"/>
</dbReference>
<dbReference type="Gene3D" id="3.40.190.10">
    <property type="entry name" value="Periplasmic binding protein-like II"/>
    <property type="match status" value="2"/>
</dbReference>